<evidence type="ECO:0000259" key="1">
    <source>
        <dbReference type="Pfam" id="PF04149"/>
    </source>
</evidence>
<dbReference type="Pfam" id="PF04149">
    <property type="entry name" value="DUF397"/>
    <property type="match status" value="1"/>
</dbReference>
<keyword evidence="3" id="KW-1185">Reference proteome</keyword>
<dbReference type="EMBL" id="PYAX01000003">
    <property type="protein sequence ID" value="PSL56629.1"/>
    <property type="molecule type" value="Genomic_DNA"/>
</dbReference>
<accession>A0A2P8IDS8</accession>
<dbReference type="OrthoDB" id="3430276at2"/>
<sequence length="71" mass="7542">MWSTASALTDARWRRSSRSNAGGAQCVEMACLDTGMAVRDSKAPTGPALVFPARAFRAFMGEAVSGGFDQR</sequence>
<protein>
    <submittedName>
        <fullName evidence="2">Uncharacterized protein DUF397</fullName>
    </submittedName>
</protein>
<dbReference type="Proteomes" id="UP000241118">
    <property type="component" value="Unassembled WGS sequence"/>
</dbReference>
<reference evidence="2 3" key="1">
    <citation type="submission" date="2018-03" db="EMBL/GenBank/DDBJ databases">
        <title>Genomic Encyclopedia of Type Strains, Phase III (KMG-III): the genomes of soil and plant-associated and newly described type strains.</title>
        <authorList>
            <person name="Whitman W."/>
        </authorList>
    </citation>
    <scope>NUCLEOTIDE SEQUENCE [LARGE SCALE GENOMIC DNA]</scope>
    <source>
        <strain evidence="2 3">CGMCC 4.7097</strain>
    </source>
</reference>
<comment type="caution">
    <text evidence="2">The sequence shown here is derived from an EMBL/GenBank/DDBJ whole genome shotgun (WGS) entry which is preliminary data.</text>
</comment>
<dbReference type="AlphaFoldDB" id="A0A2P8IDS8"/>
<evidence type="ECO:0000313" key="2">
    <source>
        <dbReference type="EMBL" id="PSL56629.1"/>
    </source>
</evidence>
<dbReference type="InterPro" id="IPR007278">
    <property type="entry name" value="DUF397"/>
</dbReference>
<proteinExistence type="predicted"/>
<gene>
    <name evidence="2" type="ORF">B0I31_103382</name>
</gene>
<evidence type="ECO:0000313" key="3">
    <source>
        <dbReference type="Proteomes" id="UP000241118"/>
    </source>
</evidence>
<name>A0A2P8IDS8_SACCR</name>
<feature type="domain" description="DUF397" evidence="1">
    <location>
        <begin position="11"/>
        <end position="62"/>
    </location>
</feature>
<organism evidence="2 3">
    <name type="scientific">Saccharothrix carnea</name>
    <dbReference type="NCBI Taxonomy" id="1280637"/>
    <lineage>
        <taxon>Bacteria</taxon>
        <taxon>Bacillati</taxon>
        <taxon>Actinomycetota</taxon>
        <taxon>Actinomycetes</taxon>
        <taxon>Pseudonocardiales</taxon>
        <taxon>Pseudonocardiaceae</taxon>
        <taxon>Saccharothrix</taxon>
    </lineage>
</organism>